<name>A0ACC2M138_PERAE</name>
<dbReference type="Proteomes" id="UP001234297">
    <property type="component" value="Chromosome 5"/>
</dbReference>
<accession>A0ACC2M138</accession>
<sequence>MPSSHRCSVLPVIHLRSSHPSPEKRFGGPLIPVLPIIKGSRVVSGFVSVHHPYSSRNRGEQEEIMPCRNTSKEEEETPGLRLGKFGFRVGSWSSLTCFA</sequence>
<proteinExistence type="predicted"/>
<dbReference type="EMBL" id="CM056813">
    <property type="protein sequence ID" value="KAJ8639014.1"/>
    <property type="molecule type" value="Genomic_DNA"/>
</dbReference>
<evidence type="ECO:0000313" key="2">
    <source>
        <dbReference type="Proteomes" id="UP001234297"/>
    </source>
</evidence>
<keyword evidence="2" id="KW-1185">Reference proteome</keyword>
<organism evidence="1 2">
    <name type="scientific">Persea americana</name>
    <name type="common">Avocado</name>
    <dbReference type="NCBI Taxonomy" id="3435"/>
    <lineage>
        <taxon>Eukaryota</taxon>
        <taxon>Viridiplantae</taxon>
        <taxon>Streptophyta</taxon>
        <taxon>Embryophyta</taxon>
        <taxon>Tracheophyta</taxon>
        <taxon>Spermatophyta</taxon>
        <taxon>Magnoliopsida</taxon>
        <taxon>Magnoliidae</taxon>
        <taxon>Laurales</taxon>
        <taxon>Lauraceae</taxon>
        <taxon>Persea</taxon>
    </lineage>
</organism>
<reference evidence="1 2" key="1">
    <citation type="journal article" date="2022" name="Hortic Res">
        <title>A haplotype resolved chromosomal level avocado genome allows analysis of novel avocado genes.</title>
        <authorList>
            <person name="Nath O."/>
            <person name="Fletcher S.J."/>
            <person name="Hayward A."/>
            <person name="Shaw L.M."/>
            <person name="Masouleh A.K."/>
            <person name="Furtado A."/>
            <person name="Henry R.J."/>
            <person name="Mitter N."/>
        </authorList>
    </citation>
    <scope>NUCLEOTIDE SEQUENCE [LARGE SCALE GENOMIC DNA]</scope>
    <source>
        <strain evidence="2">cv. Hass</strain>
    </source>
</reference>
<comment type="caution">
    <text evidence="1">The sequence shown here is derived from an EMBL/GenBank/DDBJ whole genome shotgun (WGS) entry which is preliminary data.</text>
</comment>
<protein>
    <submittedName>
        <fullName evidence="1">Uncharacterized protein</fullName>
    </submittedName>
</protein>
<gene>
    <name evidence="1" type="ORF">MRB53_015708</name>
</gene>
<evidence type="ECO:0000313" key="1">
    <source>
        <dbReference type="EMBL" id="KAJ8639014.1"/>
    </source>
</evidence>